<dbReference type="STRING" id="930990.A0A067MT48"/>
<dbReference type="HOGENOM" id="CLU_072871_1_0_1"/>
<reference evidence="3" key="1">
    <citation type="journal article" date="2014" name="Proc. Natl. Acad. Sci. U.S.A.">
        <title>Extensive sampling of basidiomycete genomes demonstrates inadequacy of the white-rot/brown-rot paradigm for wood decay fungi.</title>
        <authorList>
            <person name="Riley R."/>
            <person name="Salamov A.A."/>
            <person name="Brown D.W."/>
            <person name="Nagy L.G."/>
            <person name="Floudas D."/>
            <person name="Held B.W."/>
            <person name="Levasseur A."/>
            <person name="Lombard V."/>
            <person name="Morin E."/>
            <person name="Otillar R."/>
            <person name="Lindquist E.A."/>
            <person name="Sun H."/>
            <person name="LaButti K.M."/>
            <person name="Schmutz J."/>
            <person name="Jabbour D."/>
            <person name="Luo H."/>
            <person name="Baker S.E."/>
            <person name="Pisabarro A.G."/>
            <person name="Walton J.D."/>
            <person name="Blanchette R.A."/>
            <person name="Henrissat B."/>
            <person name="Martin F."/>
            <person name="Cullen D."/>
            <person name="Hibbett D.S."/>
            <person name="Grigoriev I.V."/>
        </authorList>
    </citation>
    <scope>NUCLEOTIDE SEQUENCE [LARGE SCALE GENOMIC DNA]</scope>
    <source>
        <strain evidence="3">FD-172 SS1</strain>
    </source>
</reference>
<accession>A0A067MT48</accession>
<keyword evidence="3" id="KW-1185">Reference proteome</keyword>
<protein>
    <recommendedName>
        <fullName evidence="1">DUF6699 domain-containing protein</fullName>
    </recommendedName>
</protein>
<dbReference type="AlphaFoldDB" id="A0A067MT48"/>
<feature type="domain" description="DUF6699" evidence="1">
    <location>
        <begin position="103"/>
        <end position="231"/>
    </location>
</feature>
<dbReference type="EMBL" id="KL198020">
    <property type="protein sequence ID" value="KDQ18779.1"/>
    <property type="molecule type" value="Genomic_DNA"/>
</dbReference>
<proteinExistence type="predicted"/>
<dbReference type="Pfam" id="PF20415">
    <property type="entry name" value="DUF6699"/>
    <property type="match status" value="1"/>
</dbReference>
<sequence length="256" mass="29327">MPAVTGYPPYIPYGYTPADYAQPLPSNYAPPRYHYTPYPAVRFSSGDPYCNQYTPQTPYTPHNPYPYAHTQAAPAPPQGRSRYTPYNVSDMLRIVPTNEGPRLHYDFRTPPSDAEGYIDHELSDDEKMEAICMPPLHEIDVVSKSFPWTIKLRATSPVGVTLWDMVTQIHEELMKGVKDPEWWILSPEERAAISAQFEANCSSIADRDKRQGVCRIDWLKKDTKFKGFSKDHEFLAVRVPDKKKRVNTWVLTLQSS</sequence>
<evidence type="ECO:0000313" key="2">
    <source>
        <dbReference type="EMBL" id="KDQ18779.1"/>
    </source>
</evidence>
<dbReference type="OrthoDB" id="3144234at2759"/>
<dbReference type="InParanoid" id="A0A067MT48"/>
<gene>
    <name evidence="2" type="ORF">BOTBODRAFT_143136</name>
</gene>
<evidence type="ECO:0000313" key="3">
    <source>
        <dbReference type="Proteomes" id="UP000027195"/>
    </source>
</evidence>
<evidence type="ECO:0000259" key="1">
    <source>
        <dbReference type="Pfam" id="PF20415"/>
    </source>
</evidence>
<dbReference type="Proteomes" id="UP000027195">
    <property type="component" value="Unassembled WGS sequence"/>
</dbReference>
<name>A0A067MT48_BOTB1</name>
<dbReference type="InterPro" id="IPR046522">
    <property type="entry name" value="DUF6699"/>
</dbReference>
<organism evidence="2 3">
    <name type="scientific">Botryobasidium botryosum (strain FD-172 SS1)</name>
    <dbReference type="NCBI Taxonomy" id="930990"/>
    <lineage>
        <taxon>Eukaryota</taxon>
        <taxon>Fungi</taxon>
        <taxon>Dikarya</taxon>
        <taxon>Basidiomycota</taxon>
        <taxon>Agaricomycotina</taxon>
        <taxon>Agaricomycetes</taxon>
        <taxon>Cantharellales</taxon>
        <taxon>Botryobasidiaceae</taxon>
        <taxon>Botryobasidium</taxon>
    </lineage>
</organism>